<accession>Q469B2</accession>
<dbReference type="EMBL" id="CP000099">
    <property type="protein sequence ID" value="AAZ71530.1"/>
    <property type="molecule type" value="Genomic_DNA"/>
</dbReference>
<proteinExistence type="predicted"/>
<protein>
    <submittedName>
        <fullName evidence="1">Uncharacterized protein</fullName>
    </submittedName>
</protein>
<dbReference type="InterPro" id="IPR027417">
    <property type="entry name" value="P-loop_NTPase"/>
</dbReference>
<evidence type="ECO:0000313" key="1">
    <source>
        <dbReference type="EMBL" id="AAZ71530.1"/>
    </source>
</evidence>
<dbReference type="SUPFAM" id="SSF52540">
    <property type="entry name" value="P-loop containing nucleoside triphosphate hydrolases"/>
    <property type="match status" value="1"/>
</dbReference>
<dbReference type="PaxDb" id="269797-Mbar_A2621"/>
<name>Q469B2_METBF</name>
<gene>
    <name evidence="1" type="ordered locus">Mbar_A2621</name>
</gene>
<dbReference type="KEGG" id="mba:Mbar_A2621"/>
<dbReference type="AlphaFoldDB" id="Q469B2"/>
<sequence>MILMTHILEIKPDDIKKLDEVQLTDLLLRLLRLEARKYGLPVSSISGTLNTKAKDGGEDACIRWSEGPEKTDWIPNRYTLFQCKATGMPPSKCSSEIISNRKLKPRVKEVFDNNGSYILFCTDDCTSQSKEDRIKAFRNSIKSTGTSYYDTIDIQIYDANSIRLWVSDYISLIIQVHHWLGKNLRSCISTWEDWSKYHENNINYVFDETLSNYISQLRDHFTGTKKVARIIGLSGLGKTRLALEVFRPSDNSPTSVEYHAVTDQVVYIDAAVNSAGLQGIVKQWREQELEGILVVDNCELELHRGLKREIEHSDSRLSLLTLDYNLESNDDDYIIKLERVSNNVIKEIIKQTHSELSDPFINRIVEFAEGFPQIAVKLAEANFNEVRDLKGLSKNTLRDKLIWGRKPENEAARKVIVACSLFTHLGFSDDVVDQSNFVAEHICNISKEDFYEYAVNFIEQGILDRRNRFVRVVPMPLALGLATDWWKGHRKEKSIELITADMPDGMAEALCDQTSKLHNLPEVVEVIEELCSSSSLFGQLEVLNSDKGARLFRSLVEVNPQASVEALERVFGSCTKEQLLQVGPGRRNLIWALEKLCFHKETFPIASKLMLSFAVAENESCGNNATGQFLQLFHIFLSGTQAPPNARLEVIDEALISNDIEYKALAVKALGSALSSHSFFRLLGVECQGSRFPQEEWIPRSRNDVPNYWRACLQRLIPIACYDDELGKLSRRQITENFRSLVQYGFMDDIGSALTAICNESGIFWPEVYNEIEESINYEDSAISEGNLNRLKKWLEMLKPISISEKLILIVLIPSNIFKKDENGNYIDLSYNKAVLLAKECSKDITPLLNHLDILFSNKQVYGFIFGSTLGENLTSNDIFIEKSLSVMKKMNPIEVDPTVLGGFLSAINTRSPELVQKALDSISMDEKLYIYTVYLTSFITSAEKDLIRIVELINAGKIGVKNLQILDLSHESPKTVLSFCNDLTQFGHEGSLSALAILYHYTLNKPDKLKVCKEEIRKILMTPGIISNFDRDSLNYDHYLLEFLDTFLFNEDEDRELASHISNEIVEICSKNINVYLFWKILKSITQKLLLRYKEIVWTTFGMGLLSENYTIKSHIMRLFDSFNNAENFNKSILSELPLDFLIEWCKENSEKAPILIAKIMPIFAKDENSWSLHPLAKLIINNYGDRPDVLLEINRNLDTFSWSGSVIPYYEKQIEIMMKLSDHNIPNVRKWAENNIKYLNKKIESLKKKEEEHELGIFDPIF</sequence>
<dbReference type="OrthoDB" id="317139at2157"/>
<dbReference type="HOGENOM" id="CLU_006579_1_0_2"/>
<reference evidence="1" key="1">
    <citation type="submission" date="2006-06" db="EMBL/GenBank/DDBJ databases">
        <title>Complete sequence of chromosome 1 of Methanosarcina barkeri str. fusaro.</title>
        <authorList>
            <person name="Copeland A."/>
            <person name="Lucas S."/>
            <person name="Lapidus A."/>
            <person name="Barry K."/>
            <person name="Detter J.C."/>
            <person name="Glavina T."/>
            <person name="Hammon N."/>
            <person name="Israni S."/>
            <person name="Pitluck S."/>
            <person name="Goodwin L.A."/>
            <person name="Saunders E.H."/>
            <person name="Schmutz J."/>
            <person name="Larimer F."/>
            <person name="Land M."/>
            <person name="Anderson I."/>
            <person name="Richardson P."/>
        </authorList>
    </citation>
    <scope>NUCLEOTIDE SEQUENCE</scope>
    <source>
        <strain evidence="1">Fusaro</strain>
    </source>
</reference>
<dbReference type="eggNOG" id="arCOG06858">
    <property type="taxonomic scope" value="Archaea"/>
</dbReference>
<organism evidence="1">
    <name type="scientific">Methanosarcina barkeri (strain Fusaro / DSM 804)</name>
    <dbReference type="NCBI Taxonomy" id="269797"/>
    <lineage>
        <taxon>Archaea</taxon>
        <taxon>Methanobacteriati</taxon>
        <taxon>Methanobacteriota</taxon>
        <taxon>Stenosarchaea group</taxon>
        <taxon>Methanomicrobia</taxon>
        <taxon>Methanosarcinales</taxon>
        <taxon>Methanosarcinaceae</taxon>
        <taxon>Methanosarcina</taxon>
    </lineage>
</organism>